<keyword evidence="4" id="KW-1185">Reference proteome</keyword>
<evidence type="ECO:0000313" key="4">
    <source>
        <dbReference type="Proteomes" id="UP001162891"/>
    </source>
</evidence>
<dbReference type="EMBL" id="AP025591">
    <property type="protein sequence ID" value="BDG02112.1"/>
    <property type="molecule type" value="Genomic_DNA"/>
</dbReference>
<keyword evidence="2" id="KW-1133">Transmembrane helix</keyword>
<organism evidence="3 4">
    <name type="scientific">Anaeromyxobacter oryzae</name>
    <dbReference type="NCBI Taxonomy" id="2918170"/>
    <lineage>
        <taxon>Bacteria</taxon>
        <taxon>Pseudomonadati</taxon>
        <taxon>Myxococcota</taxon>
        <taxon>Myxococcia</taxon>
        <taxon>Myxococcales</taxon>
        <taxon>Cystobacterineae</taxon>
        <taxon>Anaeromyxobacteraceae</taxon>
        <taxon>Anaeromyxobacter</taxon>
    </lineage>
</organism>
<accession>A0ABN6MM27</accession>
<keyword evidence="2" id="KW-0812">Transmembrane</keyword>
<evidence type="ECO:0000256" key="2">
    <source>
        <dbReference type="SAM" id="Phobius"/>
    </source>
</evidence>
<keyword evidence="2" id="KW-0472">Membrane</keyword>
<feature type="transmembrane region" description="Helical" evidence="2">
    <location>
        <begin position="54"/>
        <end position="73"/>
    </location>
</feature>
<proteinExistence type="predicted"/>
<gene>
    <name evidence="3" type="ORF">AMOR_11080</name>
</gene>
<evidence type="ECO:0008006" key="5">
    <source>
        <dbReference type="Google" id="ProtNLM"/>
    </source>
</evidence>
<feature type="region of interest" description="Disordered" evidence="1">
    <location>
        <begin position="231"/>
        <end position="250"/>
    </location>
</feature>
<protein>
    <recommendedName>
        <fullName evidence="5">PH domain-containing protein</fullName>
    </recommendedName>
</protein>
<feature type="transmembrane region" description="Helical" evidence="2">
    <location>
        <begin position="94"/>
        <end position="113"/>
    </location>
</feature>
<reference evidence="4" key="1">
    <citation type="journal article" date="2022" name="Int. J. Syst. Evol. Microbiol.">
        <title>Anaeromyxobacter oryzae sp. nov., Anaeromyxobacter diazotrophicus sp. nov. and Anaeromyxobacter paludicola sp. nov., isolated from paddy soils.</title>
        <authorList>
            <person name="Itoh H."/>
            <person name="Xu Z."/>
            <person name="Mise K."/>
            <person name="Masuda Y."/>
            <person name="Ushijima N."/>
            <person name="Hayakawa C."/>
            <person name="Shiratori Y."/>
            <person name="Senoo K."/>
        </authorList>
    </citation>
    <scope>NUCLEOTIDE SEQUENCE [LARGE SCALE GENOMIC DNA]</scope>
    <source>
        <strain evidence="4">Red232</strain>
    </source>
</reference>
<feature type="transmembrane region" description="Helical" evidence="2">
    <location>
        <begin position="119"/>
        <end position="141"/>
    </location>
</feature>
<evidence type="ECO:0000256" key="1">
    <source>
        <dbReference type="SAM" id="MobiDB-lite"/>
    </source>
</evidence>
<name>A0ABN6MM27_9BACT</name>
<sequence>MLGAMAVPARARRRRFPPWSENRRVAAVFAIALAAAVALPLSGLLHPDGRPDPGAALRLGGLAAWAAAVMIVARWPPRARARREDLVPVLRRSAVRRFSGVAFAGPLAALVALRDDGALGPAAKAFAVAVLVGLAALDLVARPRAFRLLPEGIEVLRAGSAAGLLRWDAIRAVHVEEGRRYAGVVLHGDRGAVAVSAWLDGSAELAAVLLARAPPRALAGPGVRDGLEALAADPRLRPRGGASPEASRSS</sequence>
<evidence type="ECO:0000313" key="3">
    <source>
        <dbReference type="EMBL" id="BDG02112.1"/>
    </source>
</evidence>
<dbReference type="Proteomes" id="UP001162891">
    <property type="component" value="Chromosome"/>
</dbReference>